<dbReference type="Gene3D" id="3.40.50.80">
    <property type="entry name" value="Nucleotide-binding domain of ferredoxin-NADP reductase (FNR) module"/>
    <property type="match status" value="1"/>
</dbReference>
<dbReference type="PANTHER" id="PTHR46505">
    <property type="entry name" value="OXIDOREDUCTASE NAD-BINDING DOMAIN-CONTAINING PROTEIN 1"/>
    <property type="match status" value="1"/>
</dbReference>
<dbReference type="RefSeq" id="XP_006823724.1">
    <property type="nucleotide sequence ID" value="XM_006823661.1"/>
</dbReference>
<evidence type="ECO:0000256" key="1">
    <source>
        <dbReference type="ARBA" id="ARBA00023002"/>
    </source>
</evidence>
<evidence type="ECO:0000256" key="3">
    <source>
        <dbReference type="ARBA" id="ARBA00040516"/>
    </source>
</evidence>
<reference evidence="6" key="1">
    <citation type="submission" date="2025-08" db="UniProtKB">
        <authorList>
            <consortium name="RefSeq"/>
        </authorList>
    </citation>
    <scope>IDENTIFICATION</scope>
    <source>
        <tissue evidence="6">Testes</tissue>
    </source>
</reference>
<dbReference type="InterPro" id="IPR001433">
    <property type="entry name" value="OxRdtase_FAD/NAD-bd"/>
</dbReference>
<sequence>MSTIRITTAWTKITRFTFPRFPVFRFKMSQSEPTDAGPDHLQRTSHNTRNPTVTSAVVTSIRQESETVKGLTLKIEDKDFTFKAGQWVDFFIPGVDVFTGYSMCSSAKKLKDENLMDLAIKYSDYPPTEWVHKECQEGSEVSIRAGGDFYYDPQPTDSTTDVLLIAGGVGINPLYSMFLHNADLHQRMKENSDSYKPGKTTLLFSASNHSELIFKKSILELCKKTPNMNCQFFVTKEKHKDNFGSETSVGRINKSVLKMALEEMKIDKVKIYICGPASMIGDIESILHSLGVNPKQIAYEKWW</sequence>
<evidence type="ECO:0000256" key="2">
    <source>
        <dbReference type="ARBA" id="ARBA00023027"/>
    </source>
</evidence>
<feature type="domain" description="FAD-binding FR-type" evidence="4">
    <location>
        <begin position="51"/>
        <end position="153"/>
    </location>
</feature>
<keyword evidence="5" id="KW-1185">Reference proteome</keyword>
<dbReference type="SUPFAM" id="SSF52343">
    <property type="entry name" value="Ferredoxin reductase-like, C-terminal NADP-linked domain"/>
    <property type="match status" value="1"/>
</dbReference>
<evidence type="ECO:0000313" key="5">
    <source>
        <dbReference type="Proteomes" id="UP000694865"/>
    </source>
</evidence>
<evidence type="ECO:0000259" key="4">
    <source>
        <dbReference type="PROSITE" id="PS51384"/>
    </source>
</evidence>
<dbReference type="InterPro" id="IPR017938">
    <property type="entry name" value="Riboflavin_synthase-like_b-brl"/>
</dbReference>
<dbReference type="InterPro" id="IPR017927">
    <property type="entry name" value="FAD-bd_FR_type"/>
</dbReference>
<dbReference type="CDD" id="cd00322">
    <property type="entry name" value="FNR_like"/>
    <property type="match status" value="1"/>
</dbReference>
<keyword evidence="2" id="KW-0520">NAD</keyword>
<dbReference type="PROSITE" id="PS51384">
    <property type="entry name" value="FAD_FR"/>
    <property type="match status" value="1"/>
</dbReference>
<keyword evidence="1" id="KW-0560">Oxidoreductase</keyword>
<dbReference type="Proteomes" id="UP000694865">
    <property type="component" value="Unplaced"/>
</dbReference>
<dbReference type="SUPFAM" id="SSF63380">
    <property type="entry name" value="Riboflavin synthase domain-like"/>
    <property type="match status" value="1"/>
</dbReference>
<dbReference type="PANTHER" id="PTHR46505:SF1">
    <property type="entry name" value="OXIDOREDUCTASE NAD-BINDING DOMAIN-CONTAINING PROTEIN 1"/>
    <property type="match status" value="1"/>
</dbReference>
<dbReference type="PRINTS" id="PR00410">
    <property type="entry name" value="PHEHYDRXLASE"/>
</dbReference>
<accession>A0ABM0MUN3</accession>
<evidence type="ECO:0000313" key="6">
    <source>
        <dbReference type="RefSeq" id="XP_006823724.1"/>
    </source>
</evidence>
<dbReference type="InterPro" id="IPR039261">
    <property type="entry name" value="FNR_nucleotide-bd"/>
</dbReference>
<dbReference type="Pfam" id="PF00175">
    <property type="entry name" value="NAD_binding_1"/>
    <property type="match status" value="1"/>
</dbReference>
<dbReference type="InterPro" id="IPR052128">
    <property type="entry name" value="Oxidoreductase_NAD-binding"/>
</dbReference>
<dbReference type="GeneID" id="102804270"/>
<dbReference type="Gene3D" id="2.40.30.10">
    <property type="entry name" value="Translation factors"/>
    <property type="match status" value="1"/>
</dbReference>
<organism evidence="5 6">
    <name type="scientific">Saccoglossus kowalevskii</name>
    <name type="common">Acorn worm</name>
    <dbReference type="NCBI Taxonomy" id="10224"/>
    <lineage>
        <taxon>Eukaryota</taxon>
        <taxon>Metazoa</taxon>
        <taxon>Hemichordata</taxon>
        <taxon>Enteropneusta</taxon>
        <taxon>Harrimaniidae</taxon>
        <taxon>Saccoglossus</taxon>
    </lineage>
</organism>
<name>A0ABM0MUN3_SACKO</name>
<proteinExistence type="predicted"/>
<gene>
    <name evidence="6" type="primary">LOC102804270</name>
</gene>
<protein>
    <recommendedName>
        <fullName evidence="3">Oxidoreductase NAD-binding domain-containing protein 1</fullName>
    </recommendedName>
</protein>